<dbReference type="EMBL" id="OD001466">
    <property type="protein sequence ID" value="CAD7401967.1"/>
    <property type="molecule type" value="Genomic_DNA"/>
</dbReference>
<evidence type="ECO:0000313" key="1">
    <source>
        <dbReference type="EMBL" id="CAD7401967.1"/>
    </source>
</evidence>
<dbReference type="AlphaFoldDB" id="A0A7R9CUY2"/>
<organism evidence="1">
    <name type="scientific">Timema poppense</name>
    <name type="common">Walking stick</name>
    <dbReference type="NCBI Taxonomy" id="170557"/>
    <lineage>
        <taxon>Eukaryota</taxon>
        <taxon>Metazoa</taxon>
        <taxon>Ecdysozoa</taxon>
        <taxon>Arthropoda</taxon>
        <taxon>Hexapoda</taxon>
        <taxon>Insecta</taxon>
        <taxon>Pterygota</taxon>
        <taxon>Neoptera</taxon>
        <taxon>Polyneoptera</taxon>
        <taxon>Phasmatodea</taxon>
        <taxon>Timematodea</taxon>
        <taxon>Timematoidea</taxon>
        <taxon>Timematidae</taxon>
        <taxon>Timema</taxon>
    </lineage>
</organism>
<gene>
    <name evidence="1" type="ORF">TPSB3V08_LOCUS3363</name>
</gene>
<accession>A0A7R9CUY2</accession>
<sequence>MVWPRGMLRAYKRCNNQPCSRWWDTPSVFVVCTVVCLVCVSGNGYIEGTELDGFLREFVSSANATDVSPEVSLTQPHVTLGIIHSFTEKFWKLTRGSNLGTLTQRGDQPRINPILGVGGGGDAEKATVCYLFFHLMFRTCMDTIYNVLESRQEEKKNDSRSLSSDKCKLRCSSLTSAKKVEVIKEVEKGVKKKKYGCRNRIWNTAEHFIDLT</sequence>
<protein>
    <submittedName>
        <fullName evidence="1">Uncharacterized protein</fullName>
    </submittedName>
</protein>
<name>A0A7R9CUY2_TIMPO</name>
<reference evidence="1" key="1">
    <citation type="submission" date="2020-11" db="EMBL/GenBank/DDBJ databases">
        <authorList>
            <person name="Tran Van P."/>
        </authorList>
    </citation>
    <scope>NUCLEOTIDE SEQUENCE</scope>
</reference>
<proteinExistence type="predicted"/>